<dbReference type="PROSITE" id="PS00449">
    <property type="entry name" value="ATPASE_A"/>
    <property type="match status" value="1"/>
</dbReference>
<dbReference type="InterPro" id="IPR000568">
    <property type="entry name" value="ATP_synth_F0_asu"/>
</dbReference>
<evidence type="ECO:0000256" key="4">
    <source>
        <dbReference type="ARBA" id="ARBA00022547"/>
    </source>
</evidence>
<keyword evidence="8" id="KW-0406">Ion transport</keyword>
<evidence type="ECO:0000256" key="12">
    <source>
        <dbReference type="SAM" id="Phobius"/>
    </source>
</evidence>
<dbReference type="PANTHER" id="PTHR11410">
    <property type="entry name" value="ATP SYNTHASE SUBUNIT A"/>
    <property type="match status" value="1"/>
</dbReference>
<feature type="transmembrane region" description="Helical" evidence="12">
    <location>
        <begin position="15"/>
        <end position="36"/>
    </location>
</feature>
<reference evidence="13" key="1">
    <citation type="submission" date="2006-10" db="EMBL/GenBank/DDBJ databases">
        <title>The complete sequences and gene organization of the mitochondrial genomes of the heterodont bivalves Loripes lacteus and Lucinella divaricata.</title>
        <authorList>
            <person name="Dreyer H."/>
            <person name="Steiner G."/>
            <person name="Satler M."/>
        </authorList>
    </citation>
    <scope>NUCLEOTIDE SEQUENCE</scope>
</reference>
<keyword evidence="10" id="KW-0066">ATP synthesis</keyword>
<feature type="transmembrane region" description="Helical" evidence="12">
    <location>
        <begin position="68"/>
        <end position="89"/>
    </location>
</feature>
<feature type="transmembrane region" description="Helical" evidence="12">
    <location>
        <begin position="123"/>
        <end position="143"/>
    </location>
</feature>
<evidence type="ECO:0000256" key="11">
    <source>
        <dbReference type="RuleBase" id="RU004450"/>
    </source>
</evidence>
<dbReference type="InterPro" id="IPR035908">
    <property type="entry name" value="F0_ATP_A_sf"/>
</dbReference>
<dbReference type="Gene3D" id="1.20.120.220">
    <property type="entry name" value="ATP synthase, F0 complex, subunit A"/>
    <property type="match status" value="1"/>
</dbReference>
<dbReference type="EMBL" id="EF043341">
    <property type="protein sequence ID" value="ABJ55673.1"/>
    <property type="molecule type" value="Genomic_DNA"/>
</dbReference>
<geneLocation type="mitochondrion" evidence="13"/>
<evidence type="ECO:0000256" key="3">
    <source>
        <dbReference type="ARBA" id="ARBA00022448"/>
    </source>
</evidence>
<feature type="transmembrane region" description="Helical" evidence="12">
    <location>
        <begin position="43"/>
        <end position="62"/>
    </location>
</feature>
<keyword evidence="5 12" id="KW-0812">Transmembrane</keyword>
<dbReference type="Pfam" id="PF00119">
    <property type="entry name" value="ATP-synt_A"/>
    <property type="match status" value="1"/>
</dbReference>
<keyword evidence="13" id="KW-0496">Mitochondrion</keyword>
<evidence type="ECO:0000256" key="7">
    <source>
        <dbReference type="ARBA" id="ARBA00022989"/>
    </source>
</evidence>
<evidence type="ECO:0000256" key="6">
    <source>
        <dbReference type="ARBA" id="ARBA00022781"/>
    </source>
</evidence>
<dbReference type="CTD" id="4508"/>
<evidence type="ECO:0000256" key="10">
    <source>
        <dbReference type="ARBA" id="ARBA00023310"/>
    </source>
</evidence>
<dbReference type="InterPro" id="IPR023011">
    <property type="entry name" value="ATP_synth_F0_asu_AS"/>
</dbReference>
<evidence type="ECO:0000256" key="8">
    <source>
        <dbReference type="ARBA" id="ARBA00023065"/>
    </source>
</evidence>
<comment type="subcellular location">
    <subcellularLocation>
        <location evidence="1">Membrane</location>
        <topology evidence="1">Multi-pass membrane protein</topology>
    </subcellularLocation>
    <subcellularLocation>
        <location evidence="11">Mitochondrion inner membrane</location>
        <topology evidence="11">Multi-pass membrane protein</topology>
    </subcellularLocation>
</comment>
<name>C9V3L8_9BIVA</name>
<dbReference type="InterPro" id="IPR045083">
    <property type="entry name" value="ATP_synth_F0_asu_bact/mt"/>
</dbReference>
<evidence type="ECO:0000256" key="1">
    <source>
        <dbReference type="ARBA" id="ARBA00004141"/>
    </source>
</evidence>
<sequence>MCFDISTCGIVDLGVIMWFCNFMFVIIFIGVVYSCYGGRVSAFVSSFFGLVCSMVEGSKMSVIGGGSLMLSSLFLLLLLCNVSGLIPFVASSSSHLVFSLSFGFSFWLGLVLSSLVMGKLYTSMSKLVFAGLPVVGGMILCWLEKLSIFFRWFTLSLRLVANMTVGQILSSSISGILLNCYFGMGSFVVFFSVLMVGVGLLLVELAVGFIQACK</sequence>
<feature type="transmembrane region" description="Helical" evidence="12">
    <location>
        <begin position="96"/>
        <end position="117"/>
    </location>
</feature>
<evidence type="ECO:0000256" key="2">
    <source>
        <dbReference type="ARBA" id="ARBA00006810"/>
    </source>
</evidence>
<keyword evidence="3" id="KW-0813">Transport</keyword>
<feature type="transmembrane region" description="Helical" evidence="12">
    <location>
        <begin position="155"/>
        <end position="178"/>
    </location>
</feature>
<dbReference type="GeneID" id="8457706"/>
<keyword evidence="4" id="KW-0138">CF(0)</keyword>
<organism evidence="13">
    <name type="scientific">Loripes lacteus</name>
    <dbReference type="NCBI Taxonomy" id="406538"/>
    <lineage>
        <taxon>Eukaryota</taxon>
        <taxon>Metazoa</taxon>
        <taxon>Spiralia</taxon>
        <taxon>Lophotrochozoa</taxon>
        <taxon>Mollusca</taxon>
        <taxon>Bivalvia</taxon>
        <taxon>Autobranchia</taxon>
        <taxon>Heteroconchia</taxon>
        <taxon>Euheterodonta</taxon>
        <taxon>Imparidentia</taxon>
        <taxon>Lucinida</taxon>
        <taxon>Lucinoidea</taxon>
        <taxon>Lucinidae</taxon>
        <taxon>Loripes</taxon>
    </lineage>
</organism>
<evidence type="ECO:0000256" key="5">
    <source>
        <dbReference type="ARBA" id="ARBA00022692"/>
    </source>
</evidence>
<dbReference type="RefSeq" id="YP_003208148.1">
    <property type="nucleotide sequence ID" value="NC_013271.1"/>
</dbReference>
<feature type="transmembrane region" description="Helical" evidence="12">
    <location>
        <begin position="184"/>
        <end position="210"/>
    </location>
</feature>
<dbReference type="SUPFAM" id="SSF81336">
    <property type="entry name" value="F1F0 ATP synthase subunit A"/>
    <property type="match status" value="1"/>
</dbReference>
<dbReference type="PRINTS" id="PR00123">
    <property type="entry name" value="ATPASEA"/>
</dbReference>
<gene>
    <name evidence="13" type="primary">ATP6</name>
</gene>
<evidence type="ECO:0000256" key="9">
    <source>
        <dbReference type="ARBA" id="ARBA00023136"/>
    </source>
</evidence>
<keyword evidence="9 12" id="KW-0472">Membrane</keyword>
<keyword evidence="6" id="KW-0375">Hydrogen ion transport</keyword>
<dbReference type="PANTHER" id="PTHR11410:SF0">
    <property type="entry name" value="ATP SYNTHASE SUBUNIT A"/>
    <property type="match status" value="1"/>
</dbReference>
<dbReference type="GO" id="GO:0045259">
    <property type="term" value="C:proton-transporting ATP synthase complex"/>
    <property type="evidence" value="ECO:0007669"/>
    <property type="project" value="UniProtKB-KW"/>
</dbReference>
<comment type="similarity">
    <text evidence="2">Belongs to the ATPase A chain family.</text>
</comment>
<evidence type="ECO:0000313" key="13">
    <source>
        <dbReference type="EMBL" id="ABJ55673.1"/>
    </source>
</evidence>
<accession>C9V3L8</accession>
<protein>
    <recommendedName>
        <fullName evidence="11">ATP synthase subunit a</fullName>
    </recommendedName>
</protein>
<dbReference type="GO" id="GO:0005743">
    <property type="term" value="C:mitochondrial inner membrane"/>
    <property type="evidence" value="ECO:0007669"/>
    <property type="project" value="UniProtKB-SubCell"/>
</dbReference>
<dbReference type="AlphaFoldDB" id="C9V3L8"/>
<dbReference type="GO" id="GO:0046933">
    <property type="term" value="F:proton-transporting ATP synthase activity, rotational mechanism"/>
    <property type="evidence" value="ECO:0007669"/>
    <property type="project" value="TreeGrafter"/>
</dbReference>
<proteinExistence type="inferred from homology"/>
<dbReference type="CDD" id="cd00310">
    <property type="entry name" value="ATP-synt_Fo_a_6"/>
    <property type="match status" value="1"/>
</dbReference>
<keyword evidence="7 12" id="KW-1133">Transmembrane helix</keyword>